<reference evidence="2 3" key="1">
    <citation type="journal article" date="2021" name="Elife">
        <title>Chloroplast acquisition without the gene transfer in kleptoplastic sea slugs, Plakobranchus ocellatus.</title>
        <authorList>
            <person name="Maeda T."/>
            <person name="Takahashi S."/>
            <person name="Yoshida T."/>
            <person name="Shimamura S."/>
            <person name="Takaki Y."/>
            <person name="Nagai Y."/>
            <person name="Toyoda A."/>
            <person name="Suzuki Y."/>
            <person name="Arimoto A."/>
            <person name="Ishii H."/>
            <person name="Satoh N."/>
            <person name="Nishiyama T."/>
            <person name="Hasebe M."/>
            <person name="Maruyama T."/>
            <person name="Minagawa J."/>
            <person name="Obokata J."/>
            <person name="Shigenobu S."/>
        </authorList>
    </citation>
    <scope>NUCLEOTIDE SEQUENCE [LARGE SCALE GENOMIC DNA]</scope>
</reference>
<protein>
    <submittedName>
        <fullName evidence="2">Tigger transposable element-derived protein 6-like protein</fullName>
    </submittedName>
</protein>
<dbReference type="InterPro" id="IPR004875">
    <property type="entry name" value="DDE_SF_endonuclease_dom"/>
</dbReference>
<dbReference type="Proteomes" id="UP000735302">
    <property type="component" value="Unassembled WGS sequence"/>
</dbReference>
<dbReference type="GO" id="GO:0003676">
    <property type="term" value="F:nucleic acid binding"/>
    <property type="evidence" value="ECO:0007669"/>
    <property type="project" value="InterPro"/>
</dbReference>
<evidence type="ECO:0000313" key="2">
    <source>
        <dbReference type="EMBL" id="GFO49314.1"/>
    </source>
</evidence>
<comment type="caution">
    <text evidence="2">The sequence shown here is derived from an EMBL/GenBank/DDBJ whole genome shotgun (WGS) entry which is preliminary data.</text>
</comment>
<proteinExistence type="predicted"/>
<organism evidence="2 3">
    <name type="scientific">Plakobranchus ocellatus</name>
    <dbReference type="NCBI Taxonomy" id="259542"/>
    <lineage>
        <taxon>Eukaryota</taxon>
        <taxon>Metazoa</taxon>
        <taxon>Spiralia</taxon>
        <taxon>Lophotrochozoa</taxon>
        <taxon>Mollusca</taxon>
        <taxon>Gastropoda</taxon>
        <taxon>Heterobranchia</taxon>
        <taxon>Euthyneura</taxon>
        <taxon>Panpulmonata</taxon>
        <taxon>Sacoglossa</taxon>
        <taxon>Placobranchoidea</taxon>
        <taxon>Plakobranchidae</taxon>
        <taxon>Plakobranchus</taxon>
    </lineage>
</organism>
<accession>A0AAV4DYM6</accession>
<evidence type="ECO:0000259" key="1">
    <source>
        <dbReference type="Pfam" id="PF03184"/>
    </source>
</evidence>
<keyword evidence="3" id="KW-1185">Reference proteome</keyword>
<dbReference type="Pfam" id="PF03184">
    <property type="entry name" value="DDE_1"/>
    <property type="match status" value="1"/>
</dbReference>
<dbReference type="EMBL" id="BLXT01008469">
    <property type="protein sequence ID" value="GFO49314.1"/>
    <property type="molecule type" value="Genomic_DNA"/>
</dbReference>
<feature type="domain" description="DDE-1" evidence="1">
    <location>
        <begin position="65"/>
        <end position="143"/>
    </location>
</feature>
<gene>
    <name evidence="2" type="ORF">PoB_007581900</name>
</gene>
<evidence type="ECO:0000313" key="3">
    <source>
        <dbReference type="Proteomes" id="UP000735302"/>
    </source>
</evidence>
<sequence length="212" mass="24699">MRLSSTGHLLFRIGMCFEANLLTLLYALLSDLTWVPEKNNLPNKQEQVFEEVLSCFLFLTSSGHQTWPKCLKTDLPRSVVLFCDGHTSHVNLQVHEICNLNEITYYLLPAHASHISSLSIWFFYGNLKREWRDAVAYHRNINKVAAITKRTFMPLFRDVWERGYDKEHLKTAFRKSGLCPWDPEAPDYSKCHASLFYGKNRTSGEENKYNTF</sequence>
<name>A0AAV4DYM6_9GAST</name>
<dbReference type="AlphaFoldDB" id="A0AAV4DYM6"/>